<organism evidence="1 2">
    <name type="scientific">Penicillium antarcticum</name>
    <dbReference type="NCBI Taxonomy" id="416450"/>
    <lineage>
        <taxon>Eukaryota</taxon>
        <taxon>Fungi</taxon>
        <taxon>Dikarya</taxon>
        <taxon>Ascomycota</taxon>
        <taxon>Pezizomycotina</taxon>
        <taxon>Eurotiomycetes</taxon>
        <taxon>Eurotiomycetidae</taxon>
        <taxon>Eurotiales</taxon>
        <taxon>Aspergillaceae</taxon>
        <taxon>Penicillium</taxon>
    </lineage>
</organism>
<accession>A0A1V6Q5U6</accession>
<name>A0A1V6Q5U6_9EURO</name>
<evidence type="ECO:0000313" key="2">
    <source>
        <dbReference type="Proteomes" id="UP000191672"/>
    </source>
</evidence>
<evidence type="ECO:0000313" key="1">
    <source>
        <dbReference type="EMBL" id="OQD84620.1"/>
    </source>
</evidence>
<sequence>MPFGMPMSGQSGQSGRSPFLIQCGQHMATLKFVFYPTPEHGLSKSVGMGQSYSPLYIQFMALDHIRNIKSLLPMPSQKDHPFHYFIALIYEIDILIRITSNLISQLIFLLLHVIPSIGGSKLQHGTSNLQGRSDGTAGNIDTLYLLVQYLHVHTARLYR</sequence>
<protein>
    <submittedName>
        <fullName evidence="1">Uncharacterized protein</fullName>
    </submittedName>
</protein>
<gene>
    <name evidence="1" type="ORF">PENANT_c012G08137</name>
</gene>
<dbReference type="AlphaFoldDB" id="A0A1V6Q5U6"/>
<dbReference type="Proteomes" id="UP000191672">
    <property type="component" value="Unassembled WGS sequence"/>
</dbReference>
<reference evidence="2" key="1">
    <citation type="journal article" date="2017" name="Nat. Microbiol.">
        <title>Global analysis of biosynthetic gene clusters reveals vast potential of secondary metabolite production in Penicillium species.</title>
        <authorList>
            <person name="Nielsen J.C."/>
            <person name="Grijseels S."/>
            <person name="Prigent S."/>
            <person name="Ji B."/>
            <person name="Dainat J."/>
            <person name="Nielsen K.F."/>
            <person name="Frisvad J.C."/>
            <person name="Workman M."/>
            <person name="Nielsen J."/>
        </authorList>
    </citation>
    <scope>NUCLEOTIDE SEQUENCE [LARGE SCALE GENOMIC DNA]</scope>
    <source>
        <strain evidence="2">IBT 31811</strain>
    </source>
</reference>
<comment type="caution">
    <text evidence="1">The sequence shown here is derived from an EMBL/GenBank/DDBJ whole genome shotgun (WGS) entry which is preliminary data.</text>
</comment>
<dbReference type="EMBL" id="MDYN01000012">
    <property type="protein sequence ID" value="OQD84620.1"/>
    <property type="molecule type" value="Genomic_DNA"/>
</dbReference>
<proteinExistence type="predicted"/>
<keyword evidence="2" id="KW-1185">Reference proteome</keyword>